<evidence type="ECO:0000313" key="3">
    <source>
        <dbReference type="EMBL" id="KZL83716.1"/>
    </source>
</evidence>
<feature type="compositionally biased region" description="Low complexity" evidence="1">
    <location>
        <begin position="121"/>
        <end position="141"/>
    </location>
</feature>
<dbReference type="Proteomes" id="UP000076584">
    <property type="component" value="Unassembled WGS sequence"/>
</dbReference>
<organism evidence="3 4">
    <name type="scientific">Colletotrichum incanum</name>
    <name type="common">Soybean anthracnose fungus</name>
    <dbReference type="NCBI Taxonomy" id="1573173"/>
    <lineage>
        <taxon>Eukaryota</taxon>
        <taxon>Fungi</taxon>
        <taxon>Dikarya</taxon>
        <taxon>Ascomycota</taxon>
        <taxon>Pezizomycotina</taxon>
        <taxon>Sordariomycetes</taxon>
        <taxon>Hypocreomycetidae</taxon>
        <taxon>Glomerellales</taxon>
        <taxon>Glomerellaceae</taxon>
        <taxon>Colletotrichum</taxon>
        <taxon>Colletotrichum spaethianum species complex</taxon>
    </lineage>
</organism>
<feature type="transmembrane region" description="Helical" evidence="2">
    <location>
        <begin position="87"/>
        <end position="110"/>
    </location>
</feature>
<proteinExistence type="predicted"/>
<comment type="caution">
    <text evidence="3">The sequence shown here is derived from an EMBL/GenBank/DDBJ whole genome shotgun (WGS) entry which is preliminary data.</text>
</comment>
<evidence type="ECO:0000256" key="2">
    <source>
        <dbReference type="SAM" id="Phobius"/>
    </source>
</evidence>
<keyword evidence="2" id="KW-0472">Membrane</keyword>
<dbReference type="AlphaFoldDB" id="A0A167DD31"/>
<accession>A0A167DD31</accession>
<sequence length="288" mass="30515">MVMSSIDGYAGGPFWTEHETNPAPEVMVHSAPEAIQIPMNNIITGRDGAYDVGIDHTGGDNTVPGDTEQTIQSTLEHRSCLWNRKTITGICIGLLLLAIVIPVVVTITAANRGHDRGDIETSATSPASSASASSVTSTSSSIIPYPSPTLNPVSSKHYATELSAFVTISQVANHLMIQPPECVKSKFVKAVNWIGIDQVMGGWDFNLHPANTAEECCTICHQSTRDGCNGWLYMAEESFTPACSIIHGFAGPRKNSSCPEGHPGIVFAKTDDTDNYGGPGPCAGSVRA</sequence>
<keyword evidence="2" id="KW-1133">Transmembrane helix</keyword>
<evidence type="ECO:0000256" key="1">
    <source>
        <dbReference type="SAM" id="MobiDB-lite"/>
    </source>
</evidence>
<dbReference type="EMBL" id="LFIW01001087">
    <property type="protein sequence ID" value="KZL83716.1"/>
    <property type="molecule type" value="Genomic_DNA"/>
</dbReference>
<reference evidence="3 4" key="1">
    <citation type="submission" date="2015-06" db="EMBL/GenBank/DDBJ databases">
        <title>Survival trade-offs in plant roots during colonization by closely related pathogenic and mutualistic fungi.</title>
        <authorList>
            <person name="Hacquard S."/>
            <person name="Kracher B."/>
            <person name="Hiruma K."/>
            <person name="Weinman A."/>
            <person name="Muench P."/>
            <person name="Garrido Oter R."/>
            <person name="Ver Loren van Themaat E."/>
            <person name="Dallerey J.-F."/>
            <person name="Damm U."/>
            <person name="Henrissat B."/>
            <person name="Lespinet O."/>
            <person name="Thon M."/>
            <person name="Kemen E."/>
            <person name="McHardy A.C."/>
            <person name="Schulze-Lefert P."/>
            <person name="O'Connell R.J."/>
        </authorList>
    </citation>
    <scope>NUCLEOTIDE SEQUENCE [LARGE SCALE GENOMIC DNA]</scope>
    <source>
        <strain evidence="3 4">MAFF 238704</strain>
    </source>
</reference>
<protein>
    <submittedName>
        <fullName evidence="3">Uncharacterized protein</fullName>
    </submittedName>
</protein>
<evidence type="ECO:0000313" key="4">
    <source>
        <dbReference type="Proteomes" id="UP000076584"/>
    </source>
</evidence>
<keyword evidence="2" id="KW-0812">Transmembrane</keyword>
<gene>
    <name evidence="3" type="ORF">CI238_07692</name>
</gene>
<name>A0A167DD31_COLIC</name>
<feature type="region of interest" description="Disordered" evidence="1">
    <location>
        <begin position="115"/>
        <end position="141"/>
    </location>
</feature>
<keyword evidence="4" id="KW-1185">Reference proteome</keyword>